<dbReference type="PROSITE" id="PS50086">
    <property type="entry name" value="TBC_RABGAP"/>
    <property type="match status" value="1"/>
</dbReference>
<feature type="region of interest" description="Disordered" evidence="1">
    <location>
        <begin position="308"/>
        <end position="363"/>
    </location>
</feature>
<feature type="region of interest" description="Disordered" evidence="1">
    <location>
        <begin position="488"/>
        <end position="542"/>
    </location>
</feature>
<feature type="compositionally biased region" description="Basic and acidic residues" evidence="1">
    <location>
        <begin position="320"/>
        <end position="331"/>
    </location>
</feature>
<proteinExistence type="predicted"/>
<dbReference type="FunFam" id="1.10.8.270:FF:000023">
    <property type="entry name" value="TBC domain-containing protein C1778.09"/>
    <property type="match status" value="1"/>
</dbReference>
<gene>
    <name evidence="3" type="ORF">CkaCkLH20_12406</name>
</gene>
<dbReference type="Gene3D" id="1.10.8.270">
    <property type="entry name" value="putative rabgap domain of human tbc1 domain family member 14 like domains"/>
    <property type="match status" value="1"/>
</dbReference>
<feature type="compositionally biased region" description="Low complexity" evidence="1">
    <location>
        <begin position="340"/>
        <end position="354"/>
    </location>
</feature>
<name>A0A9P6HUP6_9PEZI</name>
<feature type="region of interest" description="Disordered" evidence="1">
    <location>
        <begin position="375"/>
        <end position="410"/>
    </location>
</feature>
<comment type="caution">
    <text evidence="3">The sequence shown here is derived from an EMBL/GenBank/DDBJ whole genome shotgun (WGS) entry which is preliminary data.</text>
</comment>
<sequence>MAPQKFTSVRLKSRPTLVPFKDDTSLIAVRYEKTVQAEPPIPILTRLPPRSLSVRTRRTYASETSTLSSPPTSPVVVTPPPAIEQHPAFRPRLPDLDTAANDWKRDSGLARTTSSSATIVEECDEEGYTPVKVASLIVASEIVQQRELVAPSPSPSVYDGESVYSTDQPAASRQTPSGRCMPASGPTSVAMDHYHFAQLQIAERKTSGSLGSSLSADSPLELRDGRLSDLSPAAAPMITPARGFSFTASDKSPNLSPVDIPDDLDLLSKDATDFSPISISIPTVSLLDDDFLTTLSFSNRGSLMFGGRRAFPAQTTDGTMEDKSPTGDAHPHAHAHAHAHASSSAPALVPASAPTPVSEPAPPVLHVQYEEPPQGTAADMAEPTMTEATSSEVPPHGVAPGDAAPTMEPSAPDTSAILAAANDSNVPETKTETETQAMNEATATEPSATEIAAETASQTAMAAPSIRVLSADVELESRKVRSLYASGDSINWEDGGRPSDVGERLDSTLETPTDEAENDPVAELQPPAWGTPRSGSSYSQRPEIRSEYEVAGGYEDWEDLNGYDVDRYGFINPRKPEARVGSPTNLKSSQFAPKKKNILKRDPFGLGLPLRGPSRKVSARSLNTQTSKASAASRRSTRSAIRHAGNLLPHNRDRRWMDEAGGMLSLSLGDEENIEKISEAIKRKEWERSEKWRKMAKVTRKGKDGEGMEFDFDVKNQKLIDRTWKGIPDRWRASAWYSFMASAARAHKDSPSEDSIITDFHRLQCRGSPDDVQIDLDVPRTISRHVMFRKRYTGGQRLLFRVLHALSLYFPNTGYVQGMASLAATLLCYFDEEKCFVMLVRLWQLRGLEKLYSPGFDGLMAALDDLQTKWLNGKDVAKKLTELCIDPTAYGTRWYLTLFNLSIPFAAQLRVWDVFLLLGENPEPSASKASDLPITMTGIDILHATSAALIHALREVLLDSDFENAMKALTSWIPVKDEDLLMKVTRAEWKSRQKKKF</sequence>
<evidence type="ECO:0000259" key="2">
    <source>
        <dbReference type="PROSITE" id="PS50086"/>
    </source>
</evidence>
<protein>
    <submittedName>
        <fullName evidence="3">Tbc domain protein</fullName>
    </submittedName>
</protein>
<feature type="region of interest" description="Disordered" evidence="1">
    <location>
        <begin position="422"/>
        <end position="454"/>
    </location>
</feature>
<dbReference type="OrthoDB" id="294251at2759"/>
<dbReference type="InterPro" id="IPR035969">
    <property type="entry name" value="Rab-GAP_TBC_sf"/>
</dbReference>
<feature type="domain" description="Rab-GAP TBC" evidence="2">
    <location>
        <begin position="726"/>
        <end position="919"/>
    </location>
</feature>
<dbReference type="SMART" id="SM00164">
    <property type="entry name" value="TBC"/>
    <property type="match status" value="1"/>
</dbReference>
<feature type="compositionally biased region" description="Polar residues" evidence="1">
    <location>
        <begin position="163"/>
        <end position="177"/>
    </location>
</feature>
<feature type="region of interest" description="Disordered" evidence="1">
    <location>
        <begin position="602"/>
        <end position="640"/>
    </location>
</feature>
<dbReference type="GO" id="GO:0005096">
    <property type="term" value="F:GTPase activator activity"/>
    <property type="evidence" value="ECO:0007669"/>
    <property type="project" value="TreeGrafter"/>
</dbReference>
<dbReference type="SUPFAM" id="SSF47923">
    <property type="entry name" value="Ypt/Rab-GAP domain of gyp1p"/>
    <property type="match status" value="2"/>
</dbReference>
<dbReference type="Pfam" id="PF00566">
    <property type="entry name" value="RabGAP-TBC"/>
    <property type="match status" value="1"/>
</dbReference>
<dbReference type="Proteomes" id="UP000781932">
    <property type="component" value="Unassembled WGS sequence"/>
</dbReference>
<dbReference type="GeneID" id="62168193"/>
<feature type="compositionally biased region" description="Polar residues" evidence="1">
    <location>
        <begin position="422"/>
        <end position="447"/>
    </location>
</feature>
<dbReference type="AlphaFoldDB" id="A0A9P6HUP6"/>
<dbReference type="Gene3D" id="1.10.472.80">
    <property type="entry name" value="Ypt/Rab-GAP domain of gyp1p, domain 3"/>
    <property type="match status" value="1"/>
</dbReference>
<feature type="compositionally biased region" description="Basic and acidic residues" evidence="1">
    <location>
        <begin position="494"/>
        <end position="507"/>
    </location>
</feature>
<dbReference type="PANTHER" id="PTHR47219:SF9">
    <property type="entry name" value="GTPASE ACTIVATING PROTEIN AND CENTROSOME-ASSOCIATED, ISOFORM B"/>
    <property type="match status" value="1"/>
</dbReference>
<dbReference type="RefSeq" id="XP_038739633.1">
    <property type="nucleotide sequence ID" value="XM_038895119.1"/>
</dbReference>
<dbReference type="FunFam" id="1.10.472.80:FF:000055">
    <property type="entry name" value="TBC domain-containing protein C1778.09"/>
    <property type="match status" value="1"/>
</dbReference>
<dbReference type="InterPro" id="IPR050302">
    <property type="entry name" value="Rab_GAP_TBC_domain"/>
</dbReference>
<reference evidence="3" key="1">
    <citation type="submission" date="2020-03" db="EMBL/GenBank/DDBJ databases">
        <authorList>
            <person name="He L."/>
        </authorList>
    </citation>
    <scope>NUCLEOTIDE SEQUENCE</scope>
    <source>
        <strain evidence="3">CkLH20</strain>
    </source>
</reference>
<evidence type="ECO:0000313" key="3">
    <source>
        <dbReference type="EMBL" id="KAF9870172.1"/>
    </source>
</evidence>
<dbReference type="PANTHER" id="PTHR47219">
    <property type="entry name" value="RAB GTPASE-ACTIVATING PROTEIN 1-LIKE"/>
    <property type="match status" value="1"/>
</dbReference>
<evidence type="ECO:0000313" key="4">
    <source>
        <dbReference type="Proteomes" id="UP000781932"/>
    </source>
</evidence>
<dbReference type="GO" id="GO:0031267">
    <property type="term" value="F:small GTPase binding"/>
    <property type="evidence" value="ECO:0007669"/>
    <property type="project" value="TreeGrafter"/>
</dbReference>
<dbReference type="EMBL" id="JAATWM020000058">
    <property type="protein sequence ID" value="KAF9870172.1"/>
    <property type="molecule type" value="Genomic_DNA"/>
</dbReference>
<accession>A0A9P6HUP6</accession>
<keyword evidence="4" id="KW-1185">Reference proteome</keyword>
<reference evidence="3" key="2">
    <citation type="submission" date="2020-11" db="EMBL/GenBank/DDBJ databases">
        <title>Whole genome sequencing of Colletotrichum sp.</title>
        <authorList>
            <person name="Li H."/>
        </authorList>
    </citation>
    <scope>NUCLEOTIDE SEQUENCE</scope>
    <source>
        <strain evidence="3">CkLH20</strain>
    </source>
</reference>
<organism evidence="3 4">
    <name type="scientific">Colletotrichum karsti</name>
    <dbReference type="NCBI Taxonomy" id="1095194"/>
    <lineage>
        <taxon>Eukaryota</taxon>
        <taxon>Fungi</taxon>
        <taxon>Dikarya</taxon>
        <taxon>Ascomycota</taxon>
        <taxon>Pezizomycotina</taxon>
        <taxon>Sordariomycetes</taxon>
        <taxon>Hypocreomycetidae</taxon>
        <taxon>Glomerellales</taxon>
        <taxon>Glomerellaceae</taxon>
        <taxon>Colletotrichum</taxon>
        <taxon>Colletotrichum boninense species complex</taxon>
    </lineage>
</organism>
<feature type="region of interest" description="Disordered" evidence="1">
    <location>
        <begin position="151"/>
        <end position="181"/>
    </location>
</feature>
<evidence type="ECO:0000256" key="1">
    <source>
        <dbReference type="SAM" id="MobiDB-lite"/>
    </source>
</evidence>
<dbReference type="InterPro" id="IPR000195">
    <property type="entry name" value="Rab-GAP-TBC_dom"/>
</dbReference>